<feature type="compositionally biased region" description="Polar residues" evidence="2">
    <location>
        <begin position="782"/>
        <end position="794"/>
    </location>
</feature>
<organism evidence="4 5">
    <name type="scientific">Frankliniella occidentalis</name>
    <name type="common">Western flower thrips</name>
    <name type="synonym">Euthrips occidentalis</name>
    <dbReference type="NCBI Taxonomy" id="133901"/>
    <lineage>
        <taxon>Eukaryota</taxon>
        <taxon>Metazoa</taxon>
        <taxon>Ecdysozoa</taxon>
        <taxon>Arthropoda</taxon>
        <taxon>Hexapoda</taxon>
        <taxon>Insecta</taxon>
        <taxon>Pterygota</taxon>
        <taxon>Neoptera</taxon>
        <taxon>Paraneoptera</taxon>
        <taxon>Thysanoptera</taxon>
        <taxon>Terebrantia</taxon>
        <taxon>Thripoidea</taxon>
        <taxon>Thripidae</taxon>
        <taxon>Frankliniella</taxon>
    </lineage>
</organism>
<accession>A0A6J1SGL2</accession>
<evidence type="ECO:0000259" key="3">
    <source>
        <dbReference type="PROSITE" id="PS50966"/>
    </source>
</evidence>
<dbReference type="Pfam" id="PF21056">
    <property type="entry name" value="ZSWIM1-3_RNaseH-like"/>
    <property type="match status" value="1"/>
</dbReference>
<dbReference type="RefSeq" id="XP_026280147.1">
    <property type="nucleotide sequence ID" value="XM_026424362.2"/>
</dbReference>
<dbReference type="GeneID" id="113207704"/>
<feature type="compositionally biased region" description="Polar residues" evidence="2">
    <location>
        <begin position="761"/>
        <end position="773"/>
    </location>
</feature>
<dbReference type="OrthoDB" id="123417at2759"/>
<dbReference type="PANTHER" id="PTHR31569">
    <property type="entry name" value="SWIM-TYPE DOMAIN-CONTAINING PROTEIN"/>
    <property type="match status" value="1"/>
</dbReference>
<evidence type="ECO:0000256" key="2">
    <source>
        <dbReference type="SAM" id="MobiDB-lite"/>
    </source>
</evidence>
<evidence type="ECO:0000313" key="5">
    <source>
        <dbReference type="RefSeq" id="XP_026280147.1"/>
    </source>
</evidence>
<feature type="region of interest" description="Disordered" evidence="2">
    <location>
        <begin position="935"/>
        <end position="975"/>
    </location>
</feature>
<feature type="compositionally biased region" description="Basic residues" evidence="2">
    <location>
        <begin position="1152"/>
        <end position="1168"/>
    </location>
</feature>
<reference evidence="5" key="1">
    <citation type="submission" date="2025-08" db="UniProtKB">
        <authorList>
            <consortium name="RefSeq"/>
        </authorList>
    </citation>
    <scope>IDENTIFICATION</scope>
    <source>
        <tissue evidence="5">Whole organism</tissue>
    </source>
</reference>
<evidence type="ECO:0000313" key="4">
    <source>
        <dbReference type="Proteomes" id="UP000504606"/>
    </source>
</evidence>
<protein>
    <submittedName>
        <fullName evidence="5">Uncharacterized protein LOC113207704</fullName>
    </submittedName>
</protein>
<keyword evidence="1" id="KW-0863">Zinc-finger</keyword>
<dbReference type="PROSITE" id="PS50966">
    <property type="entry name" value="ZF_SWIM"/>
    <property type="match status" value="1"/>
</dbReference>
<dbReference type="AlphaFoldDB" id="A0A6J1SGL2"/>
<gene>
    <name evidence="5" type="primary">LOC113207704</name>
</gene>
<dbReference type="InterPro" id="IPR052579">
    <property type="entry name" value="Zinc_finger_SWIM"/>
</dbReference>
<feature type="domain" description="SWIM-type" evidence="3">
    <location>
        <begin position="489"/>
        <end position="532"/>
    </location>
</feature>
<dbReference type="GO" id="GO:0008270">
    <property type="term" value="F:zinc ion binding"/>
    <property type="evidence" value="ECO:0007669"/>
    <property type="project" value="UniProtKB-KW"/>
</dbReference>
<feature type="compositionally biased region" description="Polar residues" evidence="2">
    <location>
        <begin position="1141"/>
        <end position="1151"/>
    </location>
</feature>
<feature type="compositionally biased region" description="Polar residues" evidence="2">
    <location>
        <begin position="946"/>
        <end position="974"/>
    </location>
</feature>
<keyword evidence="4" id="KW-1185">Reference proteome</keyword>
<feature type="region of interest" description="Disordered" evidence="2">
    <location>
        <begin position="761"/>
        <end position="803"/>
    </location>
</feature>
<dbReference type="InterPro" id="IPR048324">
    <property type="entry name" value="ZSWIM1-3_RNaseH-like"/>
</dbReference>
<dbReference type="KEGG" id="foc:113207704"/>
<feature type="region of interest" description="Disordered" evidence="2">
    <location>
        <begin position="1124"/>
        <end position="1168"/>
    </location>
</feature>
<keyword evidence="1" id="KW-0479">Metal-binding</keyword>
<sequence length="1168" mass="131353">MEDQKENPPILEVGQEYESIKQFEASLRKYEATNFCLYNRRRSTPYEADEKLAFSFIRYECIHFGAKRPNPNLTGDRPMQKSYKIGCKSYLELKLIKTGKCLVVDVFHIVHNHPCTKVTYDGYPKVRKMQMATIKCVQDFNKVKAKPLLIKPLIKAREGDKIVLSRDISNVRTNQIRNDRKGRSEEEMLLAKLQEIKDKDPEASTVLDYNKDTKKVNFLLIQTSEMRKALHKFPEVILMDISYKINKNMMPVSVIQVMNGEGKGEAVCYAFLANERKETLTNMLLAFCVQSGQEIFEKTNCIVVDKDFSEIGAIRAVMPNAKVHICSVHVEKNMKKAAKGDPNKGAAIESFKGMMYAEDDPEFQVHFVQFNKVASKTLNQYFVNNWLLSKEAWSLKDRIVVNTLRNHTTNRVENANKNLKVVMDVNTTLYDAVDGLIVYILGSRRDDARYRDHEALTKIVTINKCSDPVISQICNELTIFSAKLVCEQYELSKKPSPDPDRYQATKKSCTCAFLKIWGITCRHIMRFRKDSGIAQYDLELIPKRWRKEFNLSHSNVAGPARIEVAEGNSILKPRMPAKRVSDFLGPREKFLKAAELTQSINPLLVDVGTKIHYERYQLLTDLCEAWKAGTEVQLLHQNKPHSHKDVIEDGDTSETAPFKLNSVKIVGHPKGIGETVHDGTKKKGTSKAKAKVKAQINEAGKTQCCCSCGLEAGEHFCIHCKKVVHAIEPCSVAAPNAPENYGQPRICADCGGLEDDVASTKSSNGSVLSTMLTVPSGVPSGNPRTESNSGSQAGSDEETLETNQGRTLQRYNCCCSCGMEMEGHHCSLCDELVHDVEPCSYKDFHPDRFNSEGRLCAGCEGRGDLKPFTKSLPDNVSEIIIISDSEPEIENGNDNKQQAIEADLFADEEWSGVGFDLSEFLYLNKDGETDTVQNVSETEPVDESNIEATNSNQQTRTEVTNGGSTNNPRNSENYGDTAFVLDVVQTKGRPKTTTRKTVRSWNFTAVADKPEDMCCICEKSGAAEKCQKCQSTVHSSLPCSLDDKGPEKGRICNFCCDYRITDAERKSKDPKKPPYYCFGCNYLMKMFIAKNPKQPSRKGAAYYGCLKKLTEECKPFKFWASKQDTNQDSKMGSPSKRRANGDNNVNYITPTKRSRHGRVLHKKKVFTP</sequence>
<name>A0A6J1SGL2_FRAOC</name>
<dbReference type="Proteomes" id="UP000504606">
    <property type="component" value="Unplaced"/>
</dbReference>
<dbReference type="PANTHER" id="PTHR31569:SF4">
    <property type="entry name" value="SWIM-TYPE DOMAIN-CONTAINING PROTEIN"/>
    <property type="match status" value="1"/>
</dbReference>
<keyword evidence="1" id="KW-0862">Zinc</keyword>
<evidence type="ECO:0000256" key="1">
    <source>
        <dbReference type="PROSITE-ProRule" id="PRU00325"/>
    </source>
</evidence>
<proteinExistence type="predicted"/>
<dbReference type="InterPro" id="IPR007527">
    <property type="entry name" value="Znf_SWIM"/>
</dbReference>